<protein>
    <recommendedName>
        <fullName evidence="6">NAD kinase</fullName>
        <ecNumber evidence="6">2.7.1.23</ecNumber>
    </recommendedName>
    <alternativeName>
        <fullName evidence="6">ATP-dependent NAD kinase</fullName>
    </alternativeName>
</protein>
<dbReference type="Pfam" id="PF01513">
    <property type="entry name" value="NAD_kinase"/>
    <property type="match status" value="1"/>
</dbReference>
<comment type="catalytic activity">
    <reaction evidence="5 6">
        <text>NAD(+) + ATP = ADP + NADP(+) + H(+)</text>
        <dbReference type="Rhea" id="RHEA:18629"/>
        <dbReference type="ChEBI" id="CHEBI:15378"/>
        <dbReference type="ChEBI" id="CHEBI:30616"/>
        <dbReference type="ChEBI" id="CHEBI:57540"/>
        <dbReference type="ChEBI" id="CHEBI:58349"/>
        <dbReference type="ChEBI" id="CHEBI:456216"/>
        <dbReference type="EC" id="2.7.1.23"/>
    </reaction>
</comment>
<evidence type="ECO:0000313" key="7">
    <source>
        <dbReference type="EMBL" id="GAP12311.1"/>
    </source>
</evidence>
<comment type="subcellular location">
    <subcellularLocation>
        <location evidence="6">Cytoplasm</location>
    </subcellularLocation>
</comment>
<feature type="binding site" evidence="6">
    <location>
        <position position="209"/>
    </location>
    <ligand>
        <name>NAD(+)</name>
        <dbReference type="ChEBI" id="CHEBI:57540"/>
    </ligand>
</feature>
<dbReference type="InterPro" id="IPR016064">
    <property type="entry name" value="NAD/diacylglycerol_kinase_sf"/>
</dbReference>
<dbReference type="OrthoDB" id="9774737at2"/>
<evidence type="ECO:0000256" key="1">
    <source>
        <dbReference type="ARBA" id="ARBA00022679"/>
    </source>
</evidence>
<evidence type="ECO:0000256" key="3">
    <source>
        <dbReference type="ARBA" id="ARBA00022857"/>
    </source>
</evidence>
<dbReference type="GO" id="GO:0003951">
    <property type="term" value="F:NAD+ kinase activity"/>
    <property type="evidence" value="ECO:0007669"/>
    <property type="project" value="UniProtKB-UniRule"/>
</dbReference>
<proteinExistence type="inferred from homology"/>
<dbReference type="EMBL" id="DF967972">
    <property type="protein sequence ID" value="GAP12311.1"/>
    <property type="molecule type" value="Genomic_DNA"/>
</dbReference>
<dbReference type="PANTHER" id="PTHR20275">
    <property type="entry name" value="NAD KINASE"/>
    <property type="match status" value="1"/>
</dbReference>
<dbReference type="GO" id="GO:0051287">
    <property type="term" value="F:NAD binding"/>
    <property type="evidence" value="ECO:0007669"/>
    <property type="project" value="UniProtKB-ARBA"/>
</dbReference>
<evidence type="ECO:0000256" key="2">
    <source>
        <dbReference type="ARBA" id="ARBA00022777"/>
    </source>
</evidence>
<comment type="similarity">
    <text evidence="6">Belongs to the NAD kinase family.</text>
</comment>
<sequence length="292" mass="31855">MPSQTSPSYDRIAVVYPPQLPEAAAEGQHVAQALRELGVSHVVARHISNEELRAEMKGGVFDLLIALGGDGTMLRAVHLSAPQGVPVLGINYGHFGFLIEVQRETWRQRLPDLLAGRCWVEERMMLTTEHWRGGLRLGSWQTLNEAVVARGQIVRPILITAQVDGSELASYIADGLLVATATGSTAYALAVGGPIMPPELRNMLIVAIAPHLSVDRAVILPEGARVSLKIQTSHQAVLSVDGHPPAHLENGDEVRVAASDHIARFVRFEEQGYFYRNLTRFMQQNPSTGGTR</sequence>
<dbReference type="PANTHER" id="PTHR20275:SF0">
    <property type="entry name" value="NAD KINASE"/>
    <property type="match status" value="1"/>
</dbReference>
<keyword evidence="2 6" id="KW-0418">Kinase</keyword>
<keyword evidence="1 6" id="KW-0808">Transferase</keyword>
<dbReference type="GO" id="GO:0005524">
    <property type="term" value="F:ATP binding"/>
    <property type="evidence" value="ECO:0007669"/>
    <property type="project" value="UniProtKB-KW"/>
</dbReference>
<evidence type="ECO:0000256" key="4">
    <source>
        <dbReference type="ARBA" id="ARBA00023027"/>
    </source>
</evidence>
<dbReference type="GO" id="GO:0046872">
    <property type="term" value="F:metal ion binding"/>
    <property type="evidence" value="ECO:0007669"/>
    <property type="project" value="UniProtKB-UniRule"/>
</dbReference>
<dbReference type="InterPro" id="IPR017437">
    <property type="entry name" value="ATP-NAD_kinase_PpnK-typ_C"/>
</dbReference>
<feature type="binding site" evidence="6">
    <location>
        <begin position="144"/>
        <end position="145"/>
    </location>
    <ligand>
        <name>NAD(+)</name>
        <dbReference type="ChEBI" id="CHEBI:57540"/>
    </ligand>
</feature>
<name>A0A0S7B5S7_9CHLR</name>
<comment type="cofactor">
    <cofactor evidence="6">
        <name>a divalent metal cation</name>
        <dbReference type="ChEBI" id="CHEBI:60240"/>
    </cofactor>
</comment>
<comment type="caution">
    <text evidence="6">Lacks conserved residue(s) required for the propagation of feature annotation.</text>
</comment>
<keyword evidence="6" id="KW-0963">Cytoplasm</keyword>
<keyword evidence="6" id="KW-0547">Nucleotide-binding</keyword>
<dbReference type="GO" id="GO:0019674">
    <property type="term" value="P:NAD+ metabolic process"/>
    <property type="evidence" value="ECO:0007669"/>
    <property type="project" value="InterPro"/>
</dbReference>
<feature type="binding site" evidence="6">
    <location>
        <begin position="70"/>
        <end position="71"/>
    </location>
    <ligand>
        <name>NAD(+)</name>
        <dbReference type="ChEBI" id="CHEBI:57540"/>
    </ligand>
</feature>
<gene>
    <name evidence="6" type="primary">nadK</name>
    <name evidence="7" type="ORF">LARV_00043</name>
</gene>
<comment type="function">
    <text evidence="6">Involved in the regulation of the intracellular balance of NAD and NADP, and is a key enzyme in the biosynthesis of NADP. Catalyzes specifically the phosphorylation on 2'-hydroxyl of the adenosine moiety of NAD to yield NADP.</text>
</comment>
<reference evidence="7" key="1">
    <citation type="submission" date="2015-07" db="EMBL/GenBank/DDBJ databases">
        <title>Draft Genome Sequences of Anaerolinea thermolimosa IMO-1, Bellilinea caldifistulae GOMI-1, Leptolinea tardivitalis YMTK-2, Levilinea saccharolytica KIBI-1,Longilinea arvoryzae KOME-1, Previously Described as Members of the Anaerolineaceae (Chloroflexi).</title>
        <authorList>
            <person name="Sekiguchi Y."/>
            <person name="Ohashi A."/>
            <person name="Matsuura N."/>
            <person name="Tourlousse M.D."/>
        </authorList>
    </citation>
    <scope>NUCLEOTIDE SEQUENCE [LARGE SCALE GENOMIC DNA]</scope>
    <source>
        <strain evidence="7">KOME-1</strain>
    </source>
</reference>
<keyword evidence="4 6" id="KW-0520">NAD</keyword>
<dbReference type="SUPFAM" id="SSF111331">
    <property type="entry name" value="NAD kinase/diacylglycerol kinase-like"/>
    <property type="match status" value="1"/>
</dbReference>
<evidence type="ECO:0000256" key="5">
    <source>
        <dbReference type="ARBA" id="ARBA00047925"/>
    </source>
</evidence>
<dbReference type="Pfam" id="PF20143">
    <property type="entry name" value="NAD_kinase_C"/>
    <property type="match status" value="1"/>
</dbReference>
<dbReference type="HAMAP" id="MF_00361">
    <property type="entry name" value="NAD_kinase"/>
    <property type="match status" value="1"/>
</dbReference>
<dbReference type="EC" id="2.7.1.23" evidence="6"/>
<organism evidence="7">
    <name type="scientific">Longilinea arvoryzae</name>
    <dbReference type="NCBI Taxonomy" id="360412"/>
    <lineage>
        <taxon>Bacteria</taxon>
        <taxon>Bacillati</taxon>
        <taxon>Chloroflexota</taxon>
        <taxon>Anaerolineae</taxon>
        <taxon>Anaerolineales</taxon>
        <taxon>Anaerolineaceae</taxon>
        <taxon>Longilinea</taxon>
    </lineage>
</organism>
<dbReference type="InterPro" id="IPR017438">
    <property type="entry name" value="ATP-NAD_kinase_N"/>
</dbReference>
<feature type="binding site" evidence="6">
    <location>
        <position position="155"/>
    </location>
    <ligand>
        <name>NAD(+)</name>
        <dbReference type="ChEBI" id="CHEBI:57540"/>
    </ligand>
</feature>
<dbReference type="InterPro" id="IPR002504">
    <property type="entry name" value="NADK"/>
</dbReference>
<feature type="active site" description="Proton acceptor" evidence="6">
    <location>
        <position position="70"/>
    </location>
</feature>
<dbReference type="CDD" id="cd01653">
    <property type="entry name" value="GATase1"/>
    <property type="match status" value="1"/>
</dbReference>
<dbReference type="Proteomes" id="UP000055060">
    <property type="component" value="Unassembled WGS sequence"/>
</dbReference>
<dbReference type="AlphaFoldDB" id="A0A0S7B5S7"/>
<accession>A0A0S7B5S7</accession>
<dbReference type="GO" id="GO:0005737">
    <property type="term" value="C:cytoplasm"/>
    <property type="evidence" value="ECO:0007669"/>
    <property type="project" value="UniProtKB-SubCell"/>
</dbReference>
<feature type="binding site" evidence="6">
    <location>
        <position position="174"/>
    </location>
    <ligand>
        <name>NAD(+)</name>
        <dbReference type="ChEBI" id="CHEBI:57540"/>
    </ligand>
</feature>
<evidence type="ECO:0000256" key="6">
    <source>
        <dbReference type="HAMAP-Rule" id="MF_00361"/>
    </source>
</evidence>
<dbReference type="GO" id="GO:0006741">
    <property type="term" value="P:NADP+ biosynthetic process"/>
    <property type="evidence" value="ECO:0007669"/>
    <property type="project" value="UniProtKB-UniRule"/>
</dbReference>
<feature type="binding site" evidence="6">
    <location>
        <position position="75"/>
    </location>
    <ligand>
        <name>NAD(+)</name>
        <dbReference type="ChEBI" id="CHEBI:57540"/>
    </ligand>
</feature>
<dbReference type="RefSeq" id="WP_075071752.1">
    <property type="nucleotide sequence ID" value="NZ_DF967972.1"/>
</dbReference>
<dbReference type="Gene3D" id="2.60.200.30">
    <property type="entry name" value="Probable inorganic polyphosphate/atp-NAD kinase, domain 2"/>
    <property type="match status" value="1"/>
</dbReference>
<dbReference type="STRING" id="360412.LARV_00043"/>
<keyword evidence="3 6" id="KW-0521">NADP</keyword>
<evidence type="ECO:0000313" key="8">
    <source>
        <dbReference type="Proteomes" id="UP000055060"/>
    </source>
</evidence>
<keyword evidence="6" id="KW-0067">ATP-binding</keyword>
<dbReference type="Gene3D" id="3.40.50.10330">
    <property type="entry name" value="Probable inorganic polyphosphate/atp-NAD kinase, domain 1"/>
    <property type="match status" value="1"/>
</dbReference>
<keyword evidence="8" id="KW-1185">Reference proteome</keyword>